<comment type="caution">
    <text evidence="2">The sequence shown here is derived from an EMBL/GenBank/DDBJ whole genome shotgun (WGS) entry which is preliminary data.</text>
</comment>
<dbReference type="OrthoDB" id="6270329at2759"/>
<dbReference type="Proteomes" id="UP000749646">
    <property type="component" value="Unassembled WGS sequence"/>
</dbReference>
<evidence type="ECO:0000313" key="3">
    <source>
        <dbReference type="Proteomes" id="UP000749646"/>
    </source>
</evidence>
<evidence type="ECO:0000259" key="1">
    <source>
        <dbReference type="Pfam" id="PF02866"/>
    </source>
</evidence>
<dbReference type="AlphaFoldDB" id="A0A9P6ISA8"/>
<reference evidence="2" key="1">
    <citation type="journal article" date="2020" name="Fungal Divers.">
        <title>Resolving the Mortierellaceae phylogeny through synthesis of multi-gene phylogenetics and phylogenomics.</title>
        <authorList>
            <person name="Vandepol N."/>
            <person name="Liber J."/>
            <person name="Desiro A."/>
            <person name="Na H."/>
            <person name="Kennedy M."/>
            <person name="Barry K."/>
            <person name="Grigoriev I.V."/>
            <person name="Miller A.N."/>
            <person name="O'Donnell K."/>
            <person name="Stajich J.E."/>
            <person name="Bonito G."/>
        </authorList>
    </citation>
    <scope>NUCLEOTIDE SEQUENCE</scope>
    <source>
        <strain evidence="2">MES-2147</strain>
    </source>
</reference>
<dbReference type="PANTHER" id="PTHR43128">
    <property type="entry name" value="L-2-HYDROXYCARBOXYLATE DEHYDROGENASE (NAD(P)(+))"/>
    <property type="match status" value="1"/>
</dbReference>
<feature type="domain" description="Lactate/malate dehydrogenase C-terminal" evidence="1">
    <location>
        <begin position="78"/>
        <end position="147"/>
    </location>
</feature>
<dbReference type="Pfam" id="PF02866">
    <property type="entry name" value="Ldh_1_C"/>
    <property type="match status" value="1"/>
</dbReference>
<dbReference type="SUPFAM" id="SSF56327">
    <property type="entry name" value="LDH C-terminal domain-like"/>
    <property type="match status" value="1"/>
</dbReference>
<dbReference type="GO" id="GO:0004459">
    <property type="term" value="F:L-lactate dehydrogenase (NAD+) activity"/>
    <property type="evidence" value="ECO:0007669"/>
    <property type="project" value="TreeGrafter"/>
</dbReference>
<name>A0A9P6ISA8_9FUNG</name>
<dbReference type="InterPro" id="IPR015955">
    <property type="entry name" value="Lactate_DH/Glyco_Ohase_4_C"/>
</dbReference>
<sequence length="162" mass="17812">MIPLNDAQGCLSSSCTHSSQLYHNLRSFCSLKHEILFDFCGAIDHHVKAFLPTVRYPSTDIIPKTRACLQNQVFGTGTVLDTMRLRTAIKKTFQQEGSGGHEGFAEESIHAYVIGDHGDNQVALWSSATVGGFPLTSSKSFEQLSTQADVATRTSNRIYETI</sequence>
<organism evidence="2 3">
    <name type="scientific">Modicella reniformis</name>
    <dbReference type="NCBI Taxonomy" id="1440133"/>
    <lineage>
        <taxon>Eukaryota</taxon>
        <taxon>Fungi</taxon>
        <taxon>Fungi incertae sedis</taxon>
        <taxon>Mucoromycota</taxon>
        <taxon>Mortierellomycotina</taxon>
        <taxon>Mortierellomycetes</taxon>
        <taxon>Mortierellales</taxon>
        <taxon>Mortierellaceae</taxon>
        <taxon>Modicella</taxon>
    </lineage>
</organism>
<proteinExistence type="predicted"/>
<keyword evidence="3" id="KW-1185">Reference proteome</keyword>
<dbReference type="PANTHER" id="PTHR43128:SF16">
    <property type="entry name" value="L-LACTATE DEHYDROGENASE"/>
    <property type="match status" value="1"/>
</dbReference>
<dbReference type="GO" id="GO:0006089">
    <property type="term" value="P:lactate metabolic process"/>
    <property type="evidence" value="ECO:0007669"/>
    <property type="project" value="TreeGrafter"/>
</dbReference>
<gene>
    <name evidence="2" type="ORF">BGZ65_010227</name>
</gene>
<feature type="non-terminal residue" evidence="2">
    <location>
        <position position="162"/>
    </location>
</feature>
<protein>
    <recommendedName>
        <fullName evidence="1">Lactate/malate dehydrogenase C-terminal domain-containing protein</fullName>
    </recommendedName>
</protein>
<dbReference type="InterPro" id="IPR022383">
    <property type="entry name" value="Lactate/malate_DH_C"/>
</dbReference>
<evidence type="ECO:0000313" key="2">
    <source>
        <dbReference type="EMBL" id="KAF9945929.1"/>
    </source>
</evidence>
<dbReference type="Gene3D" id="3.90.110.10">
    <property type="entry name" value="Lactate dehydrogenase/glycoside hydrolase, family 4, C-terminal"/>
    <property type="match status" value="1"/>
</dbReference>
<accession>A0A9P6ISA8</accession>
<dbReference type="EMBL" id="JAAAHW010007880">
    <property type="protein sequence ID" value="KAF9945929.1"/>
    <property type="molecule type" value="Genomic_DNA"/>
</dbReference>